<evidence type="ECO:0000313" key="2">
    <source>
        <dbReference type="EMBL" id="ETJ29737.1"/>
    </source>
</evidence>
<dbReference type="AlphaFoldDB" id="W1XHH5"/>
<evidence type="ECO:0000259" key="1">
    <source>
        <dbReference type="PROSITE" id="PS50151"/>
    </source>
</evidence>
<dbReference type="Gene3D" id="4.10.860.10">
    <property type="entry name" value="UVR domain"/>
    <property type="match status" value="1"/>
</dbReference>
<gene>
    <name evidence="2" type="ORF">Q604_UNBC15740G0001</name>
</gene>
<dbReference type="SUPFAM" id="SSF46600">
    <property type="entry name" value="C-terminal UvrC-binding domain of UvrB"/>
    <property type="match status" value="1"/>
</dbReference>
<reference evidence="2" key="1">
    <citation type="submission" date="2013-12" db="EMBL/GenBank/DDBJ databases">
        <title>A Varibaculum cambriense genome reconstructed from a premature infant gut community with otherwise low bacterial novelty that shifts toward anaerobic metabolism during the third week of life.</title>
        <authorList>
            <person name="Brown C.T."/>
            <person name="Sharon I."/>
            <person name="Thomas B.C."/>
            <person name="Castelle C.J."/>
            <person name="Morowitz M.J."/>
            <person name="Banfield J.F."/>
        </authorList>
    </citation>
    <scope>NUCLEOTIDE SEQUENCE</scope>
</reference>
<feature type="domain" description="UVR" evidence="1">
    <location>
        <begin position="26"/>
        <end position="61"/>
    </location>
</feature>
<dbReference type="EMBL" id="AZMM01015740">
    <property type="protein sequence ID" value="ETJ29737.1"/>
    <property type="molecule type" value="Genomic_DNA"/>
</dbReference>
<organism evidence="2">
    <name type="scientific">human gut metagenome</name>
    <dbReference type="NCBI Taxonomy" id="408170"/>
    <lineage>
        <taxon>unclassified sequences</taxon>
        <taxon>metagenomes</taxon>
        <taxon>organismal metagenomes</taxon>
    </lineage>
</organism>
<proteinExistence type="predicted"/>
<dbReference type="Pfam" id="PF02151">
    <property type="entry name" value="UVR"/>
    <property type="match status" value="1"/>
</dbReference>
<feature type="non-terminal residue" evidence="2">
    <location>
        <position position="62"/>
    </location>
</feature>
<comment type="caution">
    <text evidence="2">The sequence shown here is derived from an EMBL/GenBank/DDBJ whole genome shotgun (WGS) entry which is preliminary data.</text>
</comment>
<dbReference type="InterPro" id="IPR001943">
    <property type="entry name" value="UVR_dom"/>
</dbReference>
<accession>W1XHH5</accession>
<protein>
    <submittedName>
        <fullName evidence="2">UvrABC system protein B</fullName>
    </submittedName>
</protein>
<name>W1XHH5_9ZZZZ</name>
<sequence length="62" mass="6976">MDHGHESYVQDTSAPKVADITPEELYNKIEELDRQMKAAAKQLEFESAAKLRDQLGVILCSI</sequence>
<dbReference type="PROSITE" id="PS50151">
    <property type="entry name" value="UVR"/>
    <property type="match status" value="1"/>
</dbReference>
<dbReference type="InterPro" id="IPR036876">
    <property type="entry name" value="UVR_dom_sf"/>
</dbReference>